<evidence type="ECO:0000259" key="2">
    <source>
        <dbReference type="Pfam" id="PF13490"/>
    </source>
</evidence>
<feature type="domain" description="Putative zinc-finger" evidence="2">
    <location>
        <begin position="7"/>
        <end position="41"/>
    </location>
</feature>
<organism evidence="3 4">
    <name type="scientific">Candidatus Kutchimonas denitrificans</name>
    <dbReference type="NCBI Taxonomy" id="3056748"/>
    <lineage>
        <taxon>Bacteria</taxon>
        <taxon>Pseudomonadati</taxon>
        <taxon>Gemmatimonadota</taxon>
        <taxon>Gemmatimonadia</taxon>
        <taxon>Candidatus Palauibacterales</taxon>
        <taxon>Candidatus Palauibacteraceae</taxon>
        <taxon>Candidatus Kutchimonas</taxon>
    </lineage>
</organism>
<evidence type="ECO:0000313" key="3">
    <source>
        <dbReference type="EMBL" id="NIR75421.1"/>
    </source>
</evidence>
<keyword evidence="1" id="KW-1133">Transmembrane helix</keyword>
<dbReference type="Gene3D" id="1.10.10.1320">
    <property type="entry name" value="Anti-sigma factor, zinc-finger domain"/>
    <property type="match status" value="1"/>
</dbReference>
<dbReference type="EMBL" id="JAACAK010000080">
    <property type="protein sequence ID" value="NIR75421.1"/>
    <property type="molecule type" value="Genomic_DNA"/>
</dbReference>
<dbReference type="InterPro" id="IPR027383">
    <property type="entry name" value="Znf_put"/>
</dbReference>
<dbReference type="Proteomes" id="UP000702544">
    <property type="component" value="Unassembled WGS sequence"/>
</dbReference>
<name>A0AAE5C9F2_9BACT</name>
<dbReference type="AlphaFoldDB" id="A0AAE5C9F2"/>
<dbReference type="InterPro" id="IPR041916">
    <property type="entry name" value="Anti_sigma_zinc_sf"/>
</dbReference>
<keyword evidence="1" id="KW-0472">Membrane</keyword>
<keyword evidence="1" id="KW-0812">Transmembrane</keyword>
<feature type="transmembrane region" description="Helical" evidence="1">
    <location>
        <begin position="86"/>
        <end position="105"/>
    </location>
</feature>
<protein>
    <submittedName>
        <fullName evidence="3">Zf-HC2 domain-containing protein</fullName>
    </submittedName>
</protein>
<evidence type="ECO:0000313" key="4">
    <source>
        <dbReference type="Proteomes" id="UP000702544"/>
    </source>
</evidence>
<proteinExistence type="predicted"/>
<gene>
    <name evidence="3" type="ORF">GWO12_09985</name>
</gene>
<reference evidence="3 4" key="1">
    <citation type="submission" date="2020-01" db="EMBL/GenBank/DDBJ databases">
        <title>Genomes assembled from Gulf of Kutch pelagic sediment metagenomes.</title>
        <authorList>
            <person name="Chandrashekar M."/>
            <person name="Mahajan M.S."/>
            <person name="Dave K.J."/>
            <person name="Vatsa P."/>
            <person name="Nathani N.M."/>
        </authorList>
    </citation>
    <scope>NUCLEOTIDE SEQUENCE [LARGE SCALE GENOMIC DNA]</scope>
    <source>
        <strain evidence="3">KS3-K002</strain>
    </source>
</reference>
<evidence type="ECO:0000256" key="1">
    <source>
        <dbReference type="SAM" id="Phobius"/>
    </source>
</evidence>
<accession>A0AAE5C9F2</accession>
<dbReference type="Pfam" id="PF13490">
    <property type="entry name" value="zf-HC2"/>
    <property type="match status" value="1"/>
</dbReference>
<comment type="caution">
    <text evidence="3">The sequence shown here is derived from an EMBL/GenBank/DDBJ whole genome shotgun (WGS) entry which is preliminary data.</text>
</comment>
<sequence length="106" mass="11887">MTASKACDQIADQLPEFLAGRVSEADDERIRKHLEVCADCRKRANAVSLLQQTPIPRPDPDRWDGFVDGVVHRADRRHRKERTIQVALVVLAAVIVVGVLVYVVVF</sequence>